<gene>
    <name evidence="1" type="ORF">LCGC14_3164350</name>
</gene>
<dbReference type="AlphaFoldDB" id="A0A0F8YDG3"/>
<dbReference type="EMBL" id="LAZR01070032">
    <property type="protein sequence ID" value="KKK46141.1"/>
    <property type="molecule type" value="Genomic_DNA"/>
</dbReference>
<protein>
    <submittedName>
        <fullName evidence="1">Uncharacterized protein</fullName>
    </submittedName>
</protein>
<evidence type="ECO:0000313" key="1">
    <source>
        <dbReference type="EMBL" id="KKK46141.1"/>
    </source>
</evidence>
<accession>A0A0F8YDG3</accession>
<sequence>DLNVEDGADVSDPVTYEQLDTAGDVGTSAGQLSIGNHTHTLVEDVVGSQAAAAVSYGTIGGRNRQQAVAAGGNWNGATETQTFAAGSLAVGVSFGSTRVATGGGSVFKQRLIMGGVQIAESAYISGTIAQMFVLVGTRALSGSQDCIVQFHNYGGSSYNLWLFASDTPTTQNDPLGVAVGSIKI</sequence>
<name>A0A0F8YDG3_9ZZZZ</name>
<comment type="caution">
    <text evidence="1">The sequence shown here is derived from an EMBL/GenBank/DDBJ whole genome shotgun (WGS) entry which is preliminary data.</text>
</comment>
<reference evidence="1" key="1">
    <citation type="journal article" date="2015" name="Nature">
        <title>Complex archaea that bridge the gap between prokaryotes and eukaryotes.</title>
        <authorList>
            <person name="Spang A."/>
            <person name="Saw J.H."/>
            <person name="Jorgensen S.L."/>
            <person name="Zaremba-Niedzwiedzka K."/>
            <person name="Martijn J."/>
            <person name="Lind A.E."/>
            <person name="van Eijk R."/>
            <person name="Schleper C."/>
            <person name="Guy L."/>
            <person name="Ettema T.J."/>
        </authorList>
    </citation>
    <scope>NUCLEOTIDE SEQUENCE</scope>
</reference>
<proteinExistence type="predicted"/>
<organism evidence="1">
    <name type="scientific">marine sediment metagenome</name>
    <dbReference type="NCBI Taxonomy" id="412755"/>
    <lineage>
        <taxon>unclassified sequences</taxon>
        <taxon>metagenomes</taxon>
        <taxon>ecological metagenomes</taxon>
    </lineage>
</organism>
<feature type="non-terminal residue" evidence="1">
    <location>
        <position position="1"/>
    </location>
</feature>